<evidence type="ECO:0000256" key="4">
    <source>
        <dbReference type="ARBA" id="ARBA00022989"/>
    </source>
</evidence>
<feature type="transmembrane region" description="Helical" evidence="6">
    <location>
        <begin position="262"/>
        <end position="280"/>
    </location>
</feature>
<organism evidence="8 9">
    <name type="scientific">Pseudonocardia petroleophila</name>
    <dbReference type="NCBI Taxonomy" id="37331"/>
    <lineage>
        <taxon>Bacteria</taxon>
        <taxon>Bacillati</taxon>
        <taxon>Actinomycetota</taxon>
        <taxon>Actinomycetes</taxon>
        <taxon>Pseudonocardiales</taxon>
        <taxon>Pseudonocardiaceae</taxon>
        <taxon>Pseudonocardia</taxon>
    </lineage>
</organism>
<feature type="transmembrane region" description="Helical" evidence="6">
    <location>
        <begin position="202"/>
        <end position="220"/>
    </location>
</feature>
<dbReference type="PANTHER" id="PTHR43701">
    <property type="entry name" value="MEMBRANE TRANSPORTER PROTEIN MJ0441-RELATED"/>
    <property type="match status" value="1"/>
</dbReference>
<feature type="region of interest" description="Disordered" evidence="7">
    <location>
        <begin position="119"/>
        <end position="142"/>
    </location>
</feature>
<evidence type="ECO:0000256" key="2">
    <source>
        <dbReference type="ARBA" id="ARBA00009142"/>
    </source>
</evidence>
<dbReference type="InterPro" id="IPR002781">
    <property type="entry name" value="TM_pro_TauE-like"/>
</dbReference>
<comment type="subcellular location">
    <subcellularLocation>
        <location evidence="6">Cell membrane</location>
        <topology evidence="6">Multi-pass membrane protein</topology>
    </subcellularLocation>
    <subcellularLocation>
        <location evidence="1">Membrane</location>
        <topology evidence="1">Multi-pass membrane protein</topology>
    </subcellularLocation>
</comment>
<feature type="transmembrane region" description="Helical" evidence="6">
    <location>
        <begin position="166"/>
        <end position="196"/>
    </location>
</feature>
<feature type="transmembrane region" description="Helical" evidence="6">
    <location>
        <begin position="232"/>
        <end position="250"/>
    </location>
</feature>
<feature type="transmembrane region" description="Helical" evidence="6">
    <location>
        <begin position="70"/>
        <end position="89"/>
    </location>
</feature>
<dbReference type="Pfam" id="PF01925">
    <property type="entry name" value="TauE"/>
    <property type="match status" value="1"/>
</dbReference>
<name>A0A7G7MQS9_9PSEU</name>
<protein>
    <recommendedName>
        <fullName evidence="6">Probable membrane transporter protein</fullName>
    </recommendedName>
</protein>
<comment type="similarity">
    <text evidence="2 6">Belongs to the 4-toluene sulfonate uptake permease (TSUP) (TC 2.A.102) family.</text>
</comment>
<dbReference type="KEGG" id="ppel:H6H00_15515"/>
<sequence length="282" mass="27830">MLAAVLGLVIGVVIGGLGGGGGVLTVPALVYVLGQTAQDATTSSVIIVGITAVVGVLARARGGLIKWRTGLAFGAVGIPAAAAGTLLNQRVAEPALLLSFAALTVLAAIAMILDSRRAPNTGPADCSETDSAGAPERPGSAGTAVDVAVEPATRTASPAIGNAVKIILCGILIGFLTGFLGVGGGFLMVPALVIVLRMPMTYAVGTSLLIIAINSAAAFATRAGVAEFDPALLIPFTAAAVIGSFAGKLVSDRVSGTTLTRAFAVMLLLVGAFVAVESVLSL</sequence>
<keyword evidence="6" id="KW-1003">Cell membrane</keyword>
<accession>A0A7G7MQS9</accession>
<keyword evidence="5 6" id="KW-0472">Membrane</keyword>
<dbReference type="InterPro" id="IPR051598">
    <property type="entry name" value="TSUP/Inactive_protease-like"/>
</dbReference>
<feature type="transmembrane region" description="Helical" evidence="6">
    <location>
        <begin position="95"/>
        <end position="113"/>
    </location>
</feature>
<dbReference type="RefSeq" id="WP_185721938.1">
    <property type="nucleotide sequence ID" value="NZ_BAAAWI010000001.1"/>
</dbReference>
<keyword evidence="4 6" id="KW-1133">Transmembrane helix</keyword>
<dbReference type="EMBL" id="CP060131">
    <property type="protein sequence ID" value="QNG55140.1"/>
    <property type="molecule type" value="Genomic_DNA"/>
</dbReference>
<evidence type="ECO:0000256" key="3">
    <source>
        <dbReference type="ARBA" id="ARBA00022692"/>
    </source>
</evidence>
<evidence type="ECO:0000313" key="9">
    <source>
        <dbReference type="Proteomes" id="UP000515728"/>
    </source>
</evidence>
<evidence type="ECO:0000313" key="8">
    <source>
        <dbReference type="EMBL" id="QNG55140.1"/>
    </source>
</evidence>
<dbReference type="GO" id="GO:0005886">
    <property type="term" value="C:plasma membrane"/>
    <property type="evidence" value="ECO:0007669"/>
    <property type="project" value="UniProtKB-SubCell"/>
</dbReference>
<keyword evidence="9" id="KW-1185">Reference proteome</keyword>
<evidence type="ECO:0000256" key="5">
    <source>
        <dbReference type="ARBA" id="ARBA00023136"/>
    </source>
</evidence>
<dbReference type="AlphaFoldDB" id="A0A7G7MQS9"/>
<evidence type="ECO:0000256" key="6">
    <source>
        <dbReference type="RuleBase" id="RU363041"/>
    </source>
</evidence>
<dbReference type="Proteomes" id="UP000515728">
    <property type="component" value="Chromosome"/>
</dbReference>
<proteinExistence type="inferred from homology"/>
<evidence type="ECO:0000256" key="1">
    <source>
        <dbReference type="ARBA" id="ARBA00004141"/>
    </source>
</evidence>
<dbReference type="PANTHER" id="PTHR43701:SF2">
    <property type="entry name" value="MEMBRANE TRANSPORTER PROTEIN YJNA-RELATED"/>
    <property type="match status" value="1"/>
</dbReference>
<reference evidence="8 9" key="1">
    <citation type="submission" date="2020-08" db="EMBL/GenBank/DDBJ databases">
        <authorList>
            <person name="Mo P."/>
        </authorList>
    </citation>
    <scope>NUCLEOTIDE SEQUENCE [LARGE SCALE GENOMIC DNA]</scope>
    <source>
        <strain evidence="8 9">CGMCC 4.1532</strain>
    </source>
</reference>
<gene>
    <name evidence="8" type="ORF">H6H00_15515</name>
</gene>
<keyword evidence="3 6" id="KW-0812">Transmembrane</keyword>
<evidence type="ECO:0000256" key="7">
    <source>
        <dbReference type="SAM" id="MobiDB-lite"/>
    </source>
</evidence>
<feature type="transmembrane region" description="Helical" evidence="6">
    <location>
        <begin position="41"/>
        <end position="58"/>
    </location>
</feature>